<evidence type="ECO:0000313" key="2">
    <source>
        <dbReference type="EMBL" id="MBB6069271.1"/>
    </source>
</evidence>
<protein>
    <submittedName>
        <fullName evidence="2">Uncharacterized protein</fullName>
    </submittedName>
</protein>
<sequence length="67" mass="7357">MKDIFIEPETREPAADTDPSVAEAERRRLLAEQVADRIQRELTGDLELLRARLGLAPRSTPDDGAGG</sequence>
<gene>
    <name evidence="2" type="ORF">HNQ61_000886</name>
</gene>
<evidence type="ECO:0000256" key="1">
    <source>
        <dbReference type="SAM" id="MobiDB-lite"/>
    </source>
</evidence>
<dbReference type="EMBL" id="JACHIA010000002">
    <property type="protein sequence ID" value="MBB6069271.1"/>
    <property type="molecule type" value="Genomic_DNA"/>
</dbReference>
<reference evidence="2 3" key="1">
    <citation type="submission" date="2020-08" db="EMBL/GenBank/DDBJ databases">
        <title>Genomic Encyclopedia of Type Strains, Phase IV (KMG-IV): sequencing the most valuable type-strain genomes for metagenomic binning, comparative biology and taxonomic classification.</title>
        <authorList>
            <person name="Goeker M."/>
        </authorList>
    </citation>
    <scope>NUCLEOTIDE SEQUENCE [LARGE SCALE GENOMIC DNA]</scope>
    <source>
        <strain evidence="2 3">DSM 29007</strain>
    </source>
</reference>
<feature type="compositionally biased region" description="Basic and acidic residues" evidence="1">
    <location>
        <begin position="1"/>
        <end position="14"/>
    </location>
</feature>
<comment type="caution">
    <text evidence="2">The sequence shown here is derived from an EMBL/GenBank/DDBJ whole genome shotgun (WGS) entry which is preliminary data.</text>
</comment>
<proteinExistence type="predicted"/>
<dbReference type="Proteomes" id="UP000582837">
    <property type="component" value="Unassembled WGS sequence"/>
</dbReference>
<dbReference type="RefSeq" id="WP_170037945.1">
    <property type="nucleotide sequence ID" value="NZ_JABDTL010000002.1"/>
</dbReference>
<feature type="region of interest" description="Disordered" evidence="1">
    <location>
        <begin position="1"/>
        <end position="23"/>
    </location>
</feature>
<dbReference type="AlphaFoldDB" id="A0A841GKL5"/>
<name>A0A841GKL5_9BACT</name>
<accession>A0A841GKL5</accession>
<organism evidence="2 3">
    <name type="scientific">Longimicrobium terrae</name>
    <dbReference type="NCBI Taxonomy" id="1639882"/>
    <lineage>
        <taxon>Bacteria</taxon>
        <taxon>Pseudomonadati</taxon>
        <taxon>Gemmatimonadota</taxon>
        <taxon>Longimicrobiia</taxon>
        <taxon>Longimicrobiales</taxon>
        <taxon>Longimicrobiaceae</taxon>
        <taxon>Longimicrobium</taxon>
    </lineage>
</organism>
<evidence type="ECO:0000313" key="3">
    <source>
        <dbReference type="Proteomes" id="UP000582837"/>
    </source>
</evidence>
<keyword evidence="3" id="KW-1185">Reference proteome</keyword>